<dbReference type="EMBL" id="CADCTQ010000405">
    <property type="protein sequence ID" value="CAA9294291.1"/>
    <property type="molecule type" value="Genomic_DNA"/>
</dbReference>
<gene>
    <name evidence="1" type="ORF">AVDCRST_MAG56-5822</name>
</gene>
<dbReference type="AlphaFoldDB" id="A0A6J4K2W1"/>
<evidence type="ECO:0000313" key="1">
    <source>
        <dbReference type="EMBL" id="CAA9294291.1"/>
    </source>
</evidence>
<reference evidence="1" key="1">
    <citation type="submission" date="2020-02" db="EMBL/GenBank/DDBJ databases">
        <authorList>
            <person name="Meier V. D."/>
        </authorList>
    </citation>
    <scope>NUCLEOTIDE SEQUENCE</scope>
    <source>
        <strain evidence="1">AVDCRST_MAG56</strain>
    </source>
</reference>
<protein>
    <submittedName>
        <fullName evidence="1">Uncharacterized protein</fullName>
    </submittedName>
</protein>
<sequence>MSIPVTSPAPASLFSSLPFLRVSVVNLFRLTIFRSLSLLLTTSKQYT</sequence>
<proteinExistence type="predicted"/>
<name>A0A6J4K2W1_9SPHI</name>
<accession>A0A6J4K2W1</accession>
<organism evidence="1">
    <name type="scientific">uncultured Cytophagales bacterium</name>
    <dbReference type="NCBI Taxonomy" id="158755"/>
    <lineage>
        <taxon>Bacteria</taxon>
        <taxon>Pseudomonadati</taxon>
        <taxon>Bacteroidota</taxon>
        <taxon>Sphingobacteriia</taxon>
        <taxon>Sphingobacteriales</taxon>
        <taxon>environmental samples</taxon>
    </lineage>
</organism>